<dbReference type="EMBL" id="CAJOAY010003831">
    <property type="protein sequence ID" value="CAF4041925.1"/>
    <property type="molecule type" value="Genomic_DNA"/>
</dbReference>
<dbReference type="CDD" id="cd05819">
    <property type="entry name" value="NHL"/>
    <property type="match status" value="1"/>
</dbReference>
<feature type="coiled-coil region" evidence="2">
    <location>
        <begin position="38"/>
        <end position="65"/>
    </location>
</feature>
<gene>
    <name evidence="3" type="ORF">OKA104_LOCUS32233</name>
</gene>
<evidence type="ECO:0000256" key="2">
    <source>
        <dbReference type="SAM" id="Coils"/>
    </source>
</evidence>
<dbReference type="PANTHER" id="PTHR24104:SF25">
    <property type="entry name" value="PROTEIN LIN-41"/>
    <property type="match status" value="1"/>
</dbReference>
<dbReference type="PANTHER" id="PTHR24104">
    <property type="entry name" value="E3 UBIQUITIN-PROTEIN LIGASE NHLRC1-RELATED"/>
    <property type="match status" value="1"/>
</dbReference>
<keyword evidence="2" id="KW-0175">Coiled coil</keyword>
<dbReference type="Gene3D" id="2.40.10.500">
    <property type="match status" value="1"/>
</dbReference>
<evidence type="ECO:0000313" key="3">
    <source>
        <dbReference type="EMBL" id="CAF4041925.1"/>
    </source>
</evidence>
<evidence type="ECO:0000256" key="1">
    <source>
        <dbReference type="ARBA" id="ARBA00022737"/>
    </source>
</evidence>
<dbReference type="Gene3D" id="2.120.10.30">
    <property type="entry name" value="TolB, C-terminal domain"/>
    <property type="match status" value="2"/>
</dbReference>
<name>A0A819RJY0_9BILA</name>
<sequence>MATANNKRKCFICDRENNTYACEGCSKRFCSRHIPEHQQKLNEELHHTINDYNEFKERINEQKQNPENHLLIKQIDQWEISSIEIIQQKAKDCREVVIESLQTCINDIEKKFNDLNTQIQQLQKANDFNEINLNYLANQLKEITEELNNPSKMSIQQNSQSLINDISIILSKKSKFNKWKQNAIIVAGGNGDGHNLNQLNRPVGMFIDKNKNIFIVDCGNYRVVEWKYNAKQGQIIAGGNKEGNRMDQLNCPTDVIIDQQNNAIIIADCDNRRVIQWLNEKQQILIDNIDCYGLAMDTHGFLYVSDWKKDEVRRWKMGEYNNEGIVVAGGNGLGNQLNQFNFPGFIVINEKQSVYVSDKNNHRIMKWEKDAKEGRIVAGGNDQGENLNQLSEPEGVVVDHFGQIYVADSGNDRIMHWCEGKEEGEIVIDGNGEENQLNEPTGLSFDGEGNLYVIDHFNHRIVKFEVVL</sequence>
<dbReference type="InterPro" id="IPR001258">
    <property type="entry name" value="NHL_repeat"/>
</dbReference>
<keyword evidence="1" id="KW-0677">Repeat</keyword>
<dbReference type="GO" id="GO:0043161">
    <property type="term" value="P:proteasome-mediated ubiquitin-dependent protein catabolic process"/>
    <property type="evidence" value="ECO:0007669"/>
    <property type="project" value="TreeGrafter"/>
</dbReference>
<proteinExistence type="predicted"/>
<evidence type="ECO:0000313" key="4">
    <source>
        <dbReference type="Proteomes" id="UP000663881"/>
    </source>
</evidence>
<dbReference type="InterPro" id="IPR011042">
    <property type="entry name" value="6-blade_b-propeller_TolB-like"/>
</dbReference>
<reference evidence="3" key="1">
    <citation type="submission" date="2021-02" db="EMBL/GenBank/DDBJ databases">
        <authorList>
            <person name="Nowell W R."/>
        </authorList>
    </citation>
    <scope>NUCLEOTIDE SEQUENCE</scope>
</reference>
<dbReference type="GO" id="GO:0061630">
    <property type="term" value="F:ubiquitin protein ligase activity"/>
    <property type="evidence" value="ECO:0007669"/>
    <property type="project" value="TreeGrafter"/>
</dbReference>
<feature type="coiled-coil region" evidence="2">
    <location>
        <begin position="98"/>
        <end position="125"/>
    </location>
</feature>
<organism evidence="3 4">
    <name type="scientific">Adineta steineri</name>
    <dbReference type="NCBI Taxonomy" id="433720"/>
    <lineage>
        <taxon>Eukaryota</taxon>
        <taxon>Metazoa</taxon>
        <taxon>Spiralia</taxon>
        <taxon>Gnathifera</taxon>
        <taxon>Rotifera</taxon>
        <taxon>Eurotatoria</taxon>
        <taxon>Bdelloidea</taxon>
        <taxon>Adinetida</taxon>
        <taxon>Adinetidae</taxon>
        <taxon>Adineta</taxon>
    </lineage>
</organism>
<accession>A0A819RJY0</accession>
<dbReference type="InterPro" id="IPR050952">
    <property type="entry name" value="TRIM-NHL_E3_ligases"/>
</dbReference>
<dbReference type="Pfam" id="PF01436">
    <property type="entry name" value="NHL"/>
    <property type="match status" value="2"/>
</dbReference>
<comment type="caution">
    <text evidence="3">The sequence shown here is derived from an EMBL/GenBank/DDBJ whole genome shotgun (WGS) entry which is preliminary data.</text>
</comment>
<dbReference type="SUPFAM" id="SSF101898">
    <property type="entry name" value="NHL repeat"/>
    <property type="match status" value="1"/>
</dbReference>
<dbReference type="GO" id="GO:0008270">
    <property type="term" value="F:zinc ion binding"/>
    <property type="evidence" value="ECO:0007669"/>
    <property type="project" value="UniProtKB-KW"/>
</dbReference>
<protein>
    <submittedName>
        <fullName evidence="3">Uncharacterized protein</fullName>
    </submittedName>
</protein>
<dbReference type="Proteomes" id="UP000663881">
    <property type="component" value="Unassembled WGS sequence"/>
</dbReference>
<dbReference type="AlphaFoldDB" id="A0A819RJY0"/>
<dbReference type="GO" id="GO:0000209">
    <property type="term" value="P:protein polyubiquitination"/>
    <property type="evidence" value="ECO:0007669"/>
    <property type="project" value="TreeGrafter"/>
</dbReference>